<keyword evidence="2" id="KW-1185">Reference proteome</keyword>
<proteinExistence type="predicted"/>
<dbReference type="InterPro" id="IPR027417">
    <property type="entry name" value="P-loop_NTPase"/>
</dbReference>
<accession>A0A0F5Q393</accession>
<gene>
    <name evidence="1" type="ORF">WH87_17480</name>
</gene>
<dbReference type="AlphaFoldDB" id="A0A0F5Q393"/>
<dbReference type="EMBL" id="LANJ01000046">
    <property type="protein sequence ID" value="KKC35360.1"/>
    <property type="molecule type" value="Genomic_DNA"/>
</dbReference>
<evidence type="ECO:0000313" key="1">
    <source>
        <dbReference type="EMBL" id="KKC35360.1"/>
    </source>
</evidence>
<comment type="caution">
    <text evidence="1">The sequence shown here is derived from an EMBL/GenBank/DDBJ whole genome shotgun (WGS) entry which is preliminary data.</text>
</comment>
<evidence type="ECO:0000313" key="2">
    <source>
        <dbReference type="Proteomes" id="UP000033411"/>
    </source>
</evidence>
<dbReference type="STRING" id="1293439.WH87_17480"/>
<dbReference type="PATRIC" id="fig|1293439.3.peg.3566"/>
<dbReference type="Gene3D" id="3.40.50.300">
    <property type="entry name" value="P-loop containing nucleotide triphosphate hydrolases"/>
    <property type="match status" value="1"/>
</dbReference>
<organism evidence="1 2">
    <name type="scientific">Devosia epidermidihirudinis</name>
    <dbReference type="NCBI Taxonomy" id="1293439"/>
    <lineage>
        <taxon>Bacteria</taxon>
        <taxon>Pseudomonadati</taxon>
        <taxon>Pseudomonadota</taxon>
        <taxon>Alphaproteobacteria</taxon>
        <taxon>Hyphomicrobiales</taxon>
        <taxon>Devosiaceae</taxon>
        <taxon>Devosia</taxon>
    </lineage>
</organism>
<sequence>MNNPARSPSSAAPSSSAVLVIVLNGPINSGKSTTGRALASILANAQFVEGDDHDAPEDASLDVIIATSLRRLTTIIGSTTADVLVIANPLRQEDYQVLLQAVEARSADLRVVTLSPPVEIALTNRGNRVLETWEIERSREMYAEGYNARAFSDLTITEMTSPSQTAREIVDRLHLSARQ</sequence>
<dbReference type="Proteomes" id="UP000033411">
    <property type="component" value="Unassembled WGS sequence"/>
</dbReference>
<protein>
    <recommendedName>
        <fullName evidence="3">Shikimate kinase</fullName>
    </recommendedName>
</protein>
<dbReference type="SUPFAM" id="SSF52540">
    <property type="entry name" value="P-loop containing nucleoside triphosphate hydrolases"/>
    <property type="match status" value="1"/>
</dbReference>
<evidence type="ECO:0008006" key="3">
    <source>
        <dbReference type="Google" id="ProtNLM"/>
    </source>
</evidence>
<name>A0A0F5Q393_9HYPH</name>
<reference evidence="1 2" key="1">
    <citation type="submission" date="2015-03" db="EMBL/GenBank/DDBJ databases">
        <authorList>
            <person name="Lepp D."/>
            <person name="Hassan Y.I."/>
            <person name="Li X.-Z."/>
            <person name="Zhou T."/>
        </authorList>
    </citation>
    <scope>NUCLEOTIDE SEQUENCE [LARGE SCALE GENOMIC DNA]</scope>
    <source>
        <strain evidence="1 2">E84</strain>
    </source>
</reference>